<dbReference type="Proteomes" id="UP000639606">
    <property type="component" value="Unassembled WGS sequence"/>
</dbReference>
<name>A0A918EHD4_9PSEU</name>
<evidence type="ECO:0000256" key="2">
    <source>
        <dbReference type="ARBA" id="ARBA00022475"/>
    </source>
</evidence>
<dbReference type="HAMAP" id="MF_00161">
    <property type="entry name" value="LspA"/>
    <property type="match status" value="1"/>
</dbReference>
<accession>A0A918EHD4</accession>
<evidence type="ECO:0000256" key="7">
    <source>
        <dbReference type="ARBA" id="ARBA00022989"/>
    </source>
</evidence>
<evidence type="ECO:0000256" key="4">
    <source>
        <dbReference type="ARBA" id="ARBA00022692"/>
    </source>
</evidence>
<evidence type="ECO:0000256" key="10">
    <source>
        <dbReference type="RuleBase" id="RU004181"/>
    </source>
</evidence>
<dbReference type="AlphaFoldDB" id="A0A918EHD4"/>
<keyword evidence="6 9" id="KW-0378">Hydrolase</keyword>
<proteinExistence type="inferred from homology"/>
<reference evidence="11" key="2">
    <citation type="submission" date="2020-09" db="EMBL/GenBank/DDBJ databases">
        <authorList>
            <person name="Sun Q."/>
            <person name="Ohkuma M."/>
        </authorList>
    </citation>
    <scope>NUCLEOTIDE SEQUENCE</scope>
    <source>
        <strain evidence="11">JCM 3313</strain>
    </source>
</reference>
<comment type="function">
    <text evidence="9">This protein specifically catalyzes the removal of signal peptides from prolipoproteins.</text>
</comment>
<comment type="similarity">
    <text evidence="1 9 10">Belongs to the peptidase A8 family.</text>
</comment>
<protein>
    <recommendedName>
        <fullName evidence="9">Lipoprotein signal peptidase</fullName>
        <ecNumber evidence="9">3.4.23.36</ecNumber>
    </recommendedName>
    <alternativeName>
        <fullName evidence="9">Prolipoprotein signal peptidase</fullName>
    </alternativeName>
    <alternativeName>
        <fullName evidence="9">Signal peptidase II</fullName>
        <shortName evidence="9">SPase II</shortName>
    </alternativeName>
</protein>
<keyword evidence="8 9" id="KW-0472">Membrane</keyword>
<evidence type="ECO:0000256" key="5">
    <source>
        <dbReference type="ARBA" id="ARBA00022750"/>
    </source>
</evidence>
<evidence type="ECO:0000313" key="11">
    <source>
        <dbReference type="EMBL" id="GGP75202.1"/>
    </source>
</evidence>
<sequence length="191" mass="20285">MAPILVPGARPRPTVIDAGPISPLLTSPAMAATPPSSRRLPFVVALAALVFVVDQATKFWAESALSDGRRIPLIGDFLRFRLLYNPGAAFSIGTGATWVFTVLAAVAVVVLVRMATRPQPRGWPLALGLLLGGATTHLCDRLFRAPGFARGHVVDFIDYNGWFVGNVADIALTVGAGVLVLLSLVPRAEHR</sequence>
<comment type="caution">
    <text evidence="11">The sequence shown here is derived from an EMBL/GenBank/DDBJ whole genome shotgun (WGS) entry which is preliminary data.</text>
</comment>
<feature type="transmembrane region" description="Helical" evidence="9">
    <location>
        <begin position="124"/>
        <end position="143"/>
    </location>
</feature>
<evidence type="ECO:0000256" key="1">
    <source>
        <dbReference type="ARBA" id="ARBA00006139"/>
    </source>
</evidence>
<dbReference type="EC" id="3.4.23.36" evidence="9"/>
<keyword evidence="12" id="KW-1185">Reference proteome</keyword>
<dbReference type="NCBIfam" id="TIGR00077">
    <property type="entry name" value="lspA"/>
    <property type="match status" value="1"/>
</dbReference>
<keyword evidence="4 9" id="KW-0812">Transmembrane</keyword>
<evidence type="ECO:0000256" key="3">
    <source>
        <dbReference type="ARBA" id="ARBA00022670"/>
    </source>
</evidence>
<dbReference type="GO" id="GO:0004190">
    <property type="term" value="F:aspartic-type endopeptidase activity"/>
    <property type="evidence" value="ECO:0007669"/>
    <property type="project" value="UniProtKB-UniRule"/>
</dbReference>
<dbReference type="GO" id="GO:0006508">
    <property type="term" value="P:proteolysis"/>
    <property type="evidence" value="ECO:0007669"/>
    <property type="project" value="UniProtKB-KW"/>
</dbReference>
<dbReference type="PANTHER" id="PTHR33695:SF1">
    <property type="entry name" value="LIPOPROTEIN SIGNAL PEPTIDASE"/>
    <property type="match status" value="1"/>
</dbReference>
<evidence type="ECO:0000313" key="12">
    <source>
        <dbReference type="Proteomes" id="UP000639606"/>
    </source>
</evidence>
<comment type="subcellular location">
    <subcellularLocation>
        <location evidence="9">Cell membrane</location>
        <topology evidence="9">Multi-pass membrane protein</topology>
    </subcellularLocation>
</comment>
<organism evidence="11 12">
    <name type="scientific">Saccharothrix coeruleofusca</name>
    <dbReference type="NCBI Taxonomy" id="33919"/>
    <lineage>
        <taxon>Bacteria</taxon>
        <taxon>Bacillati</taxon>
        <taxon>Actinomycetota</taxon>
        <taxon>Actinomycetes</taxon>
        <taxon>Pseudonocardiales</taxon>
        <taxon>Pseudonocardiaceae</taxon>
        <taxon>Saccharothrix</taxon>
    </lineage>
</organism>
<keyword evidence="3 9" id="KW-0645">Protease</keyword>
<dbReference type="InterPro" id="IPR001872">
    <property type="entry name" value="Peptidase_A8"/>
</dbReference>
<evidence type="ECO:0000256" key="9">
    <source>
        <dbReference type="HAMAP-Rule" id="MF_00161"/>
    </source>
</evidence>
<keyword evidence="5 9" id="KW-0064">Aspartyl protease</keyword>
<reference evidence="11" key="1">
    <citation type="journal article" date="2014" name="Int. J. Syst. Evol. Microbiol.">
        <title>Complete genome sequence of Corynebacterium casei LMG S-19264T (=DSM 44701T), isolated from a smear-ripened cheese.</title>
        <authorList>
            <consortium name="US DOE Joint Genome Institute (JGI-PGF)"/>
            <person name="Walter F."/>
            <person name="Albersmeier A."/>
            <person name="Kalinowski J."/>
            <person name="Ruckert C."/>
        </authorList>
    </citation>
    <scope>NUCLEOTIDE SEQUENCE</scope>
    <source>
        <strain evidence="11">JCM 3313</strain>
    </source>
</reference>
<gene>
    <name evidence="9" type="primary">lspA</name>
    <name evidence="11" type="ORF">GCM10010185_56030</name>
</gene>
<evidence type="ECO:0000256" key="8">
    <source>
        <dbReference type="ARBA" id="ARBA00023136"/>
    </source>
</evidence>
<evidence type="ECO:0000256" key="6">
    <source>
        <dbReference type="ARBA" id="ARBA00022801"/>
    </source>
</evidence>
<feature type="transmembrane region" description="Helical" evidence="9">
    <location>
        <begin position="88"/>
        <end position="112"/>
    </location>
</feature>
<feature type="active site" evidence="9">
    <location>
        <position position="169"/>
    </location>
</feature>
<comment type="catalytic activity">
    <reaction evidence="9">
        <text>Release of signal peptides from bacterial membrane prolipoproteins. Hydrolyzes -Xaa-Yaa-Zaa-|-(S,diacylglyceryl)Cys-, in which Xaa is hydrophobic (preferably Leu), and Yaa (Ala or Ser) and Zaa (Gly or Ala) have small, neutral side chains.</text>
        <dbReference type="EC" id="3.4.23.36"/>
    </reaction>
</comment>
<comment type="pathway">
    <text evidence="9">Protein modification; lipoprotein biosynthesis (signal peptide cleavage).</text>
</comment>
<dbReference type="EMBL" id="BMRG01000015">
    <property type="protein sequence ID" value="GGP75202.1"/>
    <property type="molecule type" value="Genomic_DNA"/>
</dbReference>
<dbReference type="PRINTS" id="PR00781">
    <property type="entry name" value="LIPOSIGPTASE"/>
</dbReference>
<dbReference type="GO" id="GO:0005886">
    <property type="term" value="C:plasma membrane"/>
    <property type="evidence" value="ECO:0007669"/>
    <property type="project" value="UniProtKB-SubCell"/>
</dbReference>
<feature type="transmembrane region" description="Helical" evidence="9">
    <location>
        <begin position="163"/>
        <end position="185"/>
    </location>
</feature>
<keyword evidence="7 9" id="KW-1133">Transmembrane helix</keyword>
<dbReference type="PANTHER" id="PTHR33695">
    <property type="entry name" value="LIPOPROTEIN SIGNAL PEPTIDASE"/>
    <property type="match status" value="1"/>
</dbReference>
<keyword evidence="2 9" id="KW-1003">Cell membrane</keyword>
<dbReference type="Pfam" id="PF01252">
    <property type="entry name" value="Peptidase_A8"/>
    <property type="match status" value="1"/>
</dbReference>
<comment type="caution">
    <text evidence="9">Lacks conserved residue(s) required for the propagation of feature annotation.</text>
</comment>
<feature type="active site" evidence="9">
    <location>
        <position position="155"/>
    </location>
</feature>